<evidence type="ECO:0000313" key="2">
    <source>
        <dbReference type="Proteomes" id="UP000252419"/>
    </source>
</evidence>
<organism evidence="1 2">
    <name type="scientific">Thalassospira xianhensis MCCC 1A02616</name>
    <dbReference type="NCBI Taxonomy" id="1177929"/>
    <lineage>
        <taxon>Bacteria</taxon>
        <taxon>Pseudomonadati</taxon>
        <taxon>Pseudomonadota</taxon>
        <taxon>Alphaproteobacteria</taxon>
        <taxon>Rhodospirillales</taxon>
        <taxon>Thalassospiraceae</taxon>
        <taxon>Thalassospira</taxon>
    </lineage>
</organism>
<evidence type="ECO:0000313" key="1">
    <source>
        <dbReference type="EMBL" id="RCK04129.1"/>
    </source>
</evidence>
<sequence length="491" mass="53963">MTTWPKLTEEVPVDNDLIVELLDTEEKLTMMGKLLENGLSVHANVYVPQCIRGEKQIFQLLDGATRNVVACGELKVVGDQVKAMFVRGYRNQEFTEGSEYHDAVMEYLRKVNSREVPLITDEIADGLFKQSSPSVTNEWQVAVATASEKGVSPFAALIAGNPEPVLAAEYGKDDHENVTWPSIAPKFTAKNGYVLEHVTSSNELLTIGEKLEGSMIVAWKRAALKSKEGEVAYVAVARPGQDGDLIAFTELQVHPRSSVNRNNQQIFVTGIFGEFDAKVTPDISDAVSEFVKQLPHSLTVTLEPGRFALPRPPLDEHGTEYLTPLFRFNEYGEPDLTCHIVRSQPEDPYLTAFDEAAEIISWDGLTEPYTSPNGWCVFPVTSSDELAALAKAGATGLNQMLPVQCFNGDLQIVMLVDAQGEARSTAFVRSEQGKLISWRHNAFKGQADVSDEEREALSQWIDAVHSKQIDVALSLGDGSFEPVGSTSALKM</sequence>
<dbReference type="EMBL" id="JPWA01000036">
    <property type="protein sequence ID" value="RCK04129.1"/>
    <property type="molecule type" value="Genomic_DNA"/>
</dbReference>
<dbReference type="Proteomes" id="UP000252419">
    <property type="component" value="Unassembled WGS sequence"/>
</dbReference>
<accession>A0A367U7R1</accession>
<name>A0A367U7R1_9PROT</name>
<reference evidence="1 2" key="1">
    <citation type="submission" date="2014-07" db="EMBL/GenBank/DDBJ databases">
        <title>Draft genome sequence of Thalassospira xianhensis P-4 (MCCC 1A02616).</title>
        <authorList>
            <person name="Lai Q."/>
            <person name="Shao Z."/>
        </authorList>
    </citation>
    <scope>NUCLEOTIDE SEQUENCE [LARGE SCALE GENOMIC DNA]</scope>
    <source>
        <strain evidence="1 2">MCCC 1A02616</strain>
    </source>
</reference>
<gene>
    <name evidence="1" type="ORF">TH5_21330</name>
</gene>
<dbReference type="AlphaFoldDB" id="A0A367U7R1"/>
<keyword evidence="2" id="KW-1185">Reference proteome</keyword>
<protein>
    <submittedName>
        <fullName evidence="1">Uncharacterized protein</fullName>
    </submittedName>
</protein>
<proteinExistence type="predicted"/>
<comment type="caution">
    <text evidence="1">The sequence shown here is derived from an EMBL/GenBank/DDBJ whole genome shotgun (WGS) entry which is preliminary data.</text>
</comment>
<dbReference type="RefSeq" id="WP_114123495.1">
    <property type="nucleotide sequence ID" value="NZ_JPWA01000036.1"/>
</dbReference>